<keyword evidence="1" id="KW-1133">Transmembrane helix</keyword>
<evidence type="ECO:0000313" key="2">
    <source>
        <dbReference type="EMBL" id="KZD23345.1"/>
    </source>
</evidence>
<accession>A0A163ZDS9</accession>
<dbReference type="AlphaFoldDB" id="A0A163ZDS9"/>
<keyword evidence="1" id="KW-0812">Transmembrane</keyword>
<dbReference type="EMBL" id="LVYV01000012">
    <property type="protein sequence ID" value="KZD23345.1"/>
    <property type="molecule type" value="Genomic_DNA"/>
</dbReference>
<dbReference type="OrthoDB" id="8231810at2"/>
<feature type="transmembrane region" description="Helical" evidence="1">
    <location>
        <begin position="146"/>
        <end position="165"/>
    </location>
</feature>
<sequence length="191" mass="20926">MISQRGDTVINSQEASAALMEIESLSRLVRQSVFYRHASTMLILWGVATFIGYLLSFFAPAAAPVIWAVVIVAGVICAIIIGALNKKREGVSTFDARATAAFIAFVAFGCLWSIVFGNMAPRQIAAFWTTYFMLPYVMTGFWFGRVFVVIGMSVIALTLLGYFLAGPWFTLWMAVVNGGGLLLGGLWMRRS</sequence>
<name>A0A163ZDS9_9BRAD</name>
<reference evidence="2 3" key="1">
    <citation type="submission" date="2016-03" db="EMBL/GenBank/DDBJ databases">
        <title>Microsymbionts genomes from the relict species Vavilovia formosa (Stev.) Fed.</title>
        <authorList>
            <person name="Kopat V."/>
            <person name="Chirak E."/>
            <person name="Kimeklis A."/>
            <person name="Andronov E."/>
        </authorList>
    </citation>
    <scope>NUCLEOTIDE SEQUENCE [LARGE SCALE GENOMIC DNA]</scope>
    <source>
        <strain evidence="2 3">Vaf07</strain>
    </source>
</reference>
<comment type="caution">
    <text evidence="2">The sequence shown here is derived from an EMBL/GenBank/DDBJ whole genome shotgun (WGS) entry which is preliminary data.</text>
</comment>
<feature type="transmembrane region" description="Helical" evidence="1">
    <location>
        <begin position="122"/>
        <end position="139"/>
    </location>
</feature>
<evidence type="ECO:0000313" key="3">
    <source>
        <dbReference type="Proteomes" id="UP000076574"/>
    </source>
</evidence>
<proteinExistence type="predicted"/>
<feature type="transmembrane region" description="Helical" evidence="1">
    <location>
        <begin position="40"/>
        <end position="59"/>
    </location>
</feature>
<evidence type="ECO:0000256" key="1">
    <source>
        <dbReference type="SAM" id="Phobius"/>
    </source>
</evidence>
<dbReference type="STRING" id="943830.A4A58_08240"/>
<protein>
    <recommendedName>
        <fullName evidence="4">DUF2157 domain-containing protein</fullName>
    </recommendedName>
</protein>
<organism evidence="2 3">
    <name type="scientific">Tardiphaga robiniae</name>
    <dbReference type="NCBI Taxonomy" id="943830"/>
    <lineage>
        <taxon>Bacteria</taxon>
        <taxon>Pseudomonadati</taxon>
        <taxon>Pseudomonadota</taxon>
        <taxon>Alphaproteobacteria</taxon>
        <taxon>Hyphomicrobiales</taxon>
        <taxon>Nitrobacteraceae</taxon>
        <taxon>Tardiphaga</taxon>
    </lineage>
</organism>
<dbReference type="Proteomes" id="UP000076574">
    <property type="component" value="Unassembled WGS sequence"/>
</dbReference>
<feature type="transmembrane region" description="Helical" evidence="1">
    <location>
        <begin position="65"/>
        <end position="84"/>
    </location>
</feature>
<evidence type="ECO:0008006" key="4">
    <source>
        <dbReference type="Google" id="ProtNLM"/>
    </source>
</evidence>
<feature type="transmembrane region" description="Helical" evidence="1">
    <location>
        <begin position="171"/>
        <end position="188"/>
    </location>
</feature>
<gene>
    <name evidence="2" type="ORF">A4A58_08240</name>
</gene>
<keyword evidence="1" id="KW-0472">Membrane</keyword>
<keyword evidence="3" id="KW-1185">Reference proteome</keyword>
<feature type="transmembrane region" description="Helical" evidence="1">
    <location>
        <begin position="96"/>
        <end position="116"/>
    </location>
</feature>